<accession>A0A811SLH2</accession>
<evidence type="ECO:0000256" key="1">
    <source>
        <dbReference type="ARBA" id="ARBA00022441"/>
    </source>
</evidence>
<dbReference type="Gene3D" id="2.120.10.80">
    <property type="entry name" value="Kelch-type beta propeller"/>
    <property type="match status" value="2"/>
</dbReference>
<evidence type="ECO:0000313" key="5">
    <source>
        <dbReference type="EMBL" id="CAD6341379.1"/>
    </source>
</evidence>
<proteinExistence type="predicted"/>
<dbReference type="InterPro" id="IPR056819">
    <property type="entry name" value="ACBP4-6_C"/>
</dbReference>
<evidence type="ECO:0000259" key="4">
    <source>
        <dbReference type="Pfam" id="PF24922"/>
    </source>
</evidence>
<dbReference type="OrthoDB" id="10251809at2759"/>
<feature type="compositionally biased region" description="Basic and acidic residues" evidence="3">
    <location>
        <begin position="43"/>
        <end position="55"/>
    </location>
</feature>
<keyword evidence="2" id="KW-0677">Repeat</keyword>
<feature type="region of interest" description="Disordered" evidence="3">
    <location>
        <begin position="1"/>
        <end position="119"/>
    </location>
</feature>
<reference evidence="5" key="1">
    <citation type="submission" date="2020-10" db="EMBL/GenBank/DDBJ databases">
        <authorList>
            <person name="Han B."/>
            <person name="Lu T."/>
            <person name="Zhao Q."/>
            <person name="Huang X."/>
            <person name="Zhao Y."/>
        </authorList>
    </citation>
    <scope>NUCLEOTIDE SEQUENCE</scope>
</reference>
<evidence type="ECO:0000256" key="3">
    <source>
        <dbReference type="SAM" id="MobiDB-lite"/>
    </source>
</evidence>
<dbReference type="GO" id="GO:0006869">
    <property type="term" value="P:lipid transport"/>
    <property type="evidence" value="ECO:0007669"/>
    <property type="project" value="TreeGrafter"/>
</dbReference>
<dbReference type="PANTHER" id="PTHR46093">
    <property type="entry name" value="ACYL-COA-BINDING DOMAIN-CONTAINING PROTEIN 5"/>
    <property type="match status" value="1"/>
</dbReference>
<feature type="region of interest" description="Disordered" evidence="3">
    <location>
        <begin position="556"/>
        <end position="586"/>
    </location>
</feature>
<keyword evidence="6" id="KW-1185">Reference proteome</keyword>
<feature type="compositionally biased region" description="Basic and acidic residues" evidence="3">
    <location>
        <begin position="95"/>
        <end position="119"/>
    </location>
</feature>
<dbReference type="EMBL" id="CAJGYO010000198">
    <property type="protein sequence ID" value="CAD6341379.1"/>
    <property type="molecule type" value="Genomic_DNA"/>
</dbReference>
<dbReference type="SUPFAM" id="SSF117281">
    <property type="entry name" value="Kelch motif"/>
    <property type="match status" value="1"/>
</dbReference>
<dbReference type="Pfam" id="PF24922">
    <property type="entry name" value="ACBP4_C"/>
    <property type="match status" value="1"/>
</dbReference>
<dbReference type="PANTHER" id="PTHR46093:SF2">
    <property type="entry name" value="KELCH MOTIF FAMILY PROTEIN, EXPRESSED"/>
    <property type="match status" value="1"/>
</dbReference>
<feature type="domain" description="Acyl-CoA-binding" evidence="4">
    <location>
        <begin position="471"/>
        <end position="573"/>
    </location>
</feature>
<gene>
    <name evidence="5" type="ORF">NCGR_LOCUS65477</name>
</gene>
<dbReference type="Pfam" id="PF24681">
    <property type="entry name" value="Kelch_KLHDC2_KLHL20_DRC7"/>
    <property type="match status" value="2"/>
</dbReference>
<protein>
    <recommendedName>
        <fullName evidence="4">Acyl-CoA-binding domain-containing protein</fullName>
    </recommendedName>
</protein>
<dbReference type="Proteomes" id="UP000604825">
    <property type="component" value="Unassembled WGS sequence"/>
</dbReference>
<keyword evidence="1" id="KW-0880">Kelch repeat</keyword>
<comment type="caution">
    <text evidence="5">The sequence shown here is derived from an EMBL/GenBank/DDBJ whole genome shotgun (WGS) entry which is preliminary data.</text>
</comment>
<evidence type="ECO:0000313" key="6">
    <source>
        <dbReference type="Proteomes" id="UP000604825"/>
    </source>
</evidence>
<name>A0A811SLH2_9POAL</name>
<dbReference type="GO" id="GO:0000062">
    <property type="term" value="F:fatty-acyl-CoA binding"/>
    <property type="evidence" value="ECO:0007669"/>
    <property type="project" value="TreeGrafter"/>
</dbReference>
<evidence type="ECO:0000256" key="2">
    <source>
        <dbReference type="ARBA" id="ARBA00022737"/>
    </source>
</evidence>
<dbReference type="GO" id="GO:0005829">
    <property type="term" value="C:cytosol"/>
    <property type="evidence" value="ECO:0007669"/>
    <property type="project" value="TreeGrafter"/>
</dbReference>
<sequence>MDLMRKATTTATRRRAQKSHESRPLARLPSIRRGSTVTSVEAVGERASRGEEVERRRRTRQPRPDGECGAEEAARGGSAEEVVGDGARAGWGSAREAEEGWADGHDDAVRKRRSEHRDERIRSLGPVAIGPAIPNSIAPEEPKVVVPEENGEMGMADIQDKEVSMEGLCSISTYDQWTPLSVSGQLPKPRYKHRAAVVQQKMYVFGGNHNGCYLGDIQVLDFKTLSWSKLEAKSQAEPSESAGLVPFSACAGHSVSSRGDQSVTLVGDTLVVFGGEGHGRSLLNDLHILDLETMTWDEFETTGTPPSPRSEHAAACFAERYLLIFGGGSHSTCFSDLHLLDTQTMEWSRPKQQGITPEPRAGHAGVTIGEYWFITGGGNSRKGVSDTLVLNMCTYEWSVLTDLEARAPPTSEAYALKASLKPSVPSQQIDEAESNGFATISVAENSSRKVIFEIEELKDVKPGNRADNSKTLGQVATDEQNQVEDRLNQEHLQSLRLKQELADVENRNAELTEELHLVRDQLSIEQTRASKLENEISEIQQRLQNMGTLEKEFESLRSELDSTVSEEEASSGNQTHRSRGFWRWNG</sequence>
<dbReference type="InterPro" id="IPR015915">
    <property type="entry name" value="Kelch-typ_b-propeller"/>
</dbReference>
<dbReference type="AlphaFoldDB" id="A0A811SLH2"/>
<organism evidence="5 6">
    <name type="scientific">Miscanthus lutarioriparius</name>
    <dbReference type="NCBI Taxonomy" id="422564"/>
    <lineage>
        <taxon>Eukaryota</taxon>
        <taxon>Viridiplantae</taxon>
        <taxon>Streptophyta</taxon>
        <taxon>Embryophyta</taxon>
        <taxon>Tracheophyta</taxon>
        <taxon>Spermatophyta</taxon>
        <taxon>Magnoliopsida</taxon>
        <taxon>Liliopsida</taxon>
        <taxon>Poales</taxon>
        <taxon>Poaceae</taxon>
        <taxon>PACMAD clade</taxon>
        <taxon>Panicoideae</taxon>
        <taxon>Andropogonodae</taxon>
        <taxon>Andropogoneae</taxon>
        <taxon>Saccharinae</taxon>
        <taxon>Miscanthus</taxon>
    </lineage>
</organism>